<evidence type="ECO:0000256" key="11">
    <source>
        <dbReference type="SAM" id="MobiDB-lite"/>
    </source>
</evidence>
<dbReference type="InterPro" id="IPR013568">
    <property type="entry name" value="SEFIR_dom"/>
</dbReference>
<evidence type="ECO:0000259" key="13">
    <source>
        <dbReference type="Pfam" id="PF08357"/>
    </source>
</evidence>
<keyword evidence="6 12" id="KW-1133">Transmembrane helix</keyword>
<evidence type="ECO:0000313" key="15">
    <source>
        <dbReference type="EMBL" id="KAL2103909.1"/>
    </source>
</evidence>
<dbReference type="Pfam" id="PF15037">
    <property type="entry name" value="IL17_R_N"/>
    <property type="match status" value="1"/>
</dbReference>
<dbReference type="AlphaFoldDB" id="A0ABD1KXM7"/>
<dbReference type="EMBL" id="JBHFQA010000001">
    <property type="protein sequence ID" value="KAL2103909.1"/>
    <property type="molecule type" value="Genomic_DNA"/>
</dbReference>
<name>A0ABD1KXM7_9TELE</name>
<evidence type="ECO:0000256" key="7">
    <source>
        <dbReference type="ARBA" id="ARBA00023136"/>
    </source>
</evidence>
<evidence type="ECO:0000256" key="12">
    <source>
        <dbReference type="SAM" id="Phobius"/>
    </source>
</evidence>
<feature type="region of interest" description="Disordered" evidence="11">
    <location>
        <begin position="383"/>
        <end position="404"/>
    </location>
</feature>
<feature type="domain" description="SEFIR" evidence="13">
    <location>
        <begin position="302"/>
        <end position="394"/>
    </location>
</feature>
<evidence type="ECO:0000256" key="8">
    <source>
        <dbReference type="ARBA" id="ARBA00023170"/>
    </source>
</evidence>
<feature type="transmembrane region" description="Helical" evidence="12">
    <location>
        <begin position="266"/>
        <end position="288"/>
    </location>
</feature>
<dbReference type="InterPro" id="IPR039465">
    <property type="entry name" value="IL-17_rcpt-like"/>
</dbReference>
<sequence length="590" mass="65860">MTEGSPMVKVRLCYRWSPRRCVSFSPPAEFQTNATNSFPTNISFPYILPCVCIQMYSLSYHDAKRRTICPFENMTEDGVLDVWSASKITYNNSTLTWHSLCPSTSLFPSASLCWNNRDSLADCLVLPNTTLEVVDRSYDVSDVDRHPQMCIKFSLNNSHHVHCPFGHVYQWDVTNLAIIAGHLRISIISKTTASYAGQLCTPVAEECAVVGREHYVSTEWDSTTADLVLPLPFPFVGLCVQVWRFEPVLRGRRIFCLDDPQVHRRGGLIVGATLAFVLTLILLGSFAYHQLSKQLSGFCVNRPVLLVSSSDEASHVSAVLALASGLKAELQCSVRLALWDHCASQDSIAHLGPVPWLHAQCQAVLQAGGIVLITWSTSASDTYKRKQESGRAEDRGGEESRRAYPQCKHLQLASSENRKNGTCDCNPKDWTYEIKAEKDMNGATQNTECGERALQGCRSERDEKTSVTALVLDAALSCVQAALQSNLKSTNFIVLYFQRKGSDESKTNRTLPAVLQTLPIYNLPQNLPEVVLELSLGPSRRNVKSEGRESAYKKPGCWLWLPGLCWAQHVSWRCSAELSYFGETSYRRKK</sequence>
<keyword evidence="5" id="KW-0732">Signal</keyword>
<comment type="subcellular location">
    <subcellularLocation>
        <location evidence="1">Cell membrane</location>
        <topology evidence="1">Single-pass membrane protein</topology>
    </subcellularLocation>
    <subcellularLocation>
        <location evidence="2">Membrane</location>
        <topology evidence="2">Single-pass type I membrane protein</topology>
    </subcellularLocation>
</comment>
<dbReference type="PANTHER" id="PTHR15583:SF21">
    <property type="entry name" value="INTERLEUKIN-17 RECEPTOR E-LIKE"/>
    <property type="match status" value="1"/>
</dbReference>
<dbReference type="Gene3D" id="3.40.50.11530">
    <property type="match status" value="1"/>
</dbReference>
<feature type="compositionally biased region" description="Basic and acidic residues" evidence="11">
    <location>
        <begin position="383"/>
        <end position="402"/>
    </location>
</feature>
<dbReference type="InterPro" id="IPR027841">
    <property type="entry name" value="IL-17_rcpt_C/E_N"/>
</dbReference>
<evidence type="ECO:0000256" key="9">
    <source>
        <dbReference type="ARBA" id="ARBA00023180"/>
    </source>
</evidence>
<keyword evidence="3" id="KW-1003">Cell membrane</keyword>
<proteinExistence type="predicted"/>
<evidence type="ECO:0000313" key="16">
    <source>
        <dbReference type="Proteomes" id="UP001591681"/>
    </source>
</evidence>
<evidence type="ECO:0000256" key="4">
    <source>
        <dbReference type="ARBA" id="ARBA00022692"/>
    </source>
</evidence>
<feature type="domain" description="Interleukin-17 receptor C/E N-terminal" evidence="14">
    <location>
        <begin position="30"/>
        <end position="172"/>
    </location>
</feature>
<evidence type="ECO:0000259" key="14">
    <source>
        <dbReference type="Pfam" id="PF15037"/>
    </source>
</evidence>
<reference evidence="15 16" key="1">
    <citation type="submission" date="2024-09" db="EMBL/GenBank/DDBJ databases">
        <title>A chromosome-level genome assembly of Gray's grenadier anchovy, Coilia grayii.</title>
        <authorList>
            <person name="Fu Z."/>
        </authorList>
    </citation>
    <scope>NUCLEOTIDE SEQUENCE [LARGE SCALE GENOMIC DNA]</scope>
    <source>
        <strain evidence="15">G4</strain>
        <tissue evidence="15">Muscle</tissue>
    </source>
</reference>
<evidence type="ECO:0000256" key="10">
    <source>
        <dbReference type="ARBA" id="ARBA00023198"/>
    </source>
</evidence>
<dbReference type="Proteomes" id="UP001591681">
    <property type="component" value="Unassembled WGS sequence"/>
</dbReference>
<keyword evidence="8" id="KW-0675">Receptor</keyword>
<evidence type="ECO:0000256" key="2">
    <source>
        <dbReference type="ARBA" id="ARBA00004479"/>
    </source>
</evidence>
<keyword evidence="9" id="KW-0325">Glycoprotein</keyword>
<dbReference type="Pfam" id="PF08357">
    <property type="entry name" value="SEFIR"/>
    <property type="match status" value="1"/>
</dbReference>
<keyword evidence="4 12" id="KW-0812">Transmembrane</keyword>
<dbReference type="GO" id="GO:0006954">
    <property type="term" value="P:inflammatory response"/>
    <property type="evidence" value="ECO:0007669"/>
    <property type="project" value="UniProtKB-KW"/>
</dbReference>
<evidence type="ECO:0000256" key="1">
    <source>
        <dbReference type="ARBA" id="ARBA00004162"/>
    </source>
</evidence>
<protein>
    <recommendedName>
        <fullName evidence="17">SEFIR domain-containing protein</fullName>
    </recommendedName>
</protein>
<comment type="caution">
    <text evidence="15">The sequence shown here is derived from an EMBL/GenBank/DDBJ whole genome shotgun (WGS) entry which is preliminary data.</text>
</comment>
<keyword evidence="7 12" id="KW-0472">Membrane</keyword>
<organism evidence="15 16">
    <name type="scientific">Coilia grayii</name>
    <name type="common">Gray's grenadier anchovy</name>
    <dbReference type="NCBI Taxonomy" id="363190"/>
    <lineage>
        <taxon>Eukaryota</taxon>
        <taxon>Metazoa</taxon>
        <taxon>Chordata</taxon>
        <taxon>Craniata</taxon>
        <taxon>Vertebrata</taxon>
        <taxon>Euteleostomi</taxon>
        <taxon>Actinopterygii</taxon>
        <taxon>Neopterygii</taxon>
        <taxon>Teleostei</taxon>
        <taxon>Clupei</taxon>
        <taxon>Clupeiformes</taxon>
        <taxon>Clupeoidei</taxon>
        <taxon>Engraulidae</taxon>
        <taxon>Coilinae</taxon>
        <taxon>Coilia</taxon>
    </lineage>
</organism>
<dbReference type="GO" id="GO:0005886">
    <property type="term" value="C:plasma membrane"/>
    <property type="evidence" value="ECO:0007669"/>
    <property type="project" value="UniProtKB-SubCell"/>
</dbReference>
<dbReference type="PANTHER" id="PTHR15583">
    <property type="entry name" value="INTERLEUKIN-17 RECEPTOR"/>
    <property type="match status" value="1"/>
</dbReference>
<gene>
    <name evidence="15" type="ORF">ACEWY4_000777</name>
</gene>
<keyword evidence="16" id="KW-1185">Reference proteome</keyword>
<accession>A0ABD1KXM7</accession>
<evidence type="ECO:0000256" key="3">
    <source>
        <dbReference type="ARBA" id="ARBA00022475"/>
    </source>
</evidence>
<evidence type="ECO:0008006" key="17">
    <source>
        <dbReference type="Google" id="ProtNLM"/>
    </source>
</evidence>
<evidence type="ECO:0000256" key="5">
    <source>
        <dbReference type="ARBA" id="ARBA00022729"/>
    </source>
</evidence>
<evidence type="ECO:0000256" key="6">
    <source>
        <dbReference type="ARBA" id="ARBA00022989"/>
    </source>
</evidence>
<keyword evidence="10" id="KW-0395">Inflammatory response</keyword>